<proteinExistence type="predicted"/>
<reference evidence="1 2" key="1">
    <citation type="submission" date="2019-03" db="EMBL/GenBank/DDBJ databases">
        <title>Genomic Encyclopedia of Type Strains, Phase IV (KMG-IV): sequencing the most valuable type-strain genomes for metagenomic binning, comparative biology and taxonomic classification.</title>
        <authorList>
            <person name="Goeker M."/>
        </authorList>
    </citation>
    <scope>NUCLEOTIDE SEQUENCE [LARGE SCALE GENOMIC DNA]</scope>
    <source>
        <strain evidence="1 2">DSM 24179</strain>
    </source>
</reference>
<evidence type="ECO:0000313" key="2">
    <source>
        <dbReference type="Proteomes" id="UP000295221"/>
    </source>
</evidence>
<gene>
    <name evidence="1" type="ORF">EV194_104190</name>
</gene>
<comment type="caution">
    <text evidence="1">The sequence shown here is derived from an EMBL/GenBank/DDBJ whole genome shotgun (WGS) entry which is preliminary data.</text>
</comment>
<dbReference type="AlphaFoldDB" id="A0A4R2GJH0"/>
<name>A0A4R2GJH0_9BACT</name>
<organism evidence="1 2">
    <name type="scientific">Natronoflexus pectinivorans</name>
    <dbReference type="NCBI Taxonomy" id="682526"/>
    <lineage>
        <taxon>Bacteria</taxon>
        <taxon>Pseudomonadati</taxon>
        <taxon>Bacteroidota</taxon>
        <taxon>Bacteroidia</taxon>
        <taxon>Marinilabiliales</taxon>
        <taxon>Marinilabiliaceae</taxon>
        <taxon>Natronoflexus</taxon>
    </lineage>
</organism>
<evidence type="ECO:0000313" key="1">
    <source>
        <dbReference type="EMBL" id="TCO08879.1"/>
    </source>
</evidence>
<protein>
    <submittedName>
        <fullName evidence="1">Uncharacterized protein</fullName>
    </submittedName>
</protein>
<accession>A0A4R2GJH0</accession>
<sequence>MIEPIERINLNVNYDTYHTQNVKHQRTNLRNIINAVSCISITALINVEHIYQ</sequence>
<dbReference type="Proteomes" id="UP000295221">
    <property type="component" value="Unassembled WGS sequence"/>
</dbReference>
<dbReference type="EMBL" id="SLWK01000004">
    <property type="protein sequence ID" value="TCO08879.1"/>
    <property type="molecule type" value="Genomic_DNA"/>
</dbReference>
<keyword evidence="2" id="KW-1185">Reference proteome</keyword>